<accession>A0A1V2VTN6</accession>
<name>A0A1V2VTN6_9BURK</name>
<dbReference type="EMBL" id="MUTJ01000100">
    <property type="protein sequence ID" value="ONU76346.1"/>
    <property type="molecule type" value="Genomic_DNA"/>
</dbReference>
<comment type="caution">
    <text evidence="1">The sequence shown here is derived from an EMBL/GenBank/DDBJ whole genome shotgun (WGS) entry which is preliminary data.</text>
</comment>
<gene>
    <name evidence="1" type="ORF">A8E72_34095</name>
</gene>
<dbReference type="RefSeq" id="WP_077176806.1">
    <property type="nucleotide sequence ID" value="NZ_MUTB01000172.1"/>
</dbReference>
<dbReference type="Proteomes" id="UP000188543">
    <property type="component" value="Unassembled WGS sequence"/>
</dbReference>
<protein>
    <submittedName>
        <fullName evidence="1">Uncharacterized protein</fullName>
    </submittedName>
</protein>
<reference evidence="1 2" key="1">
    <citation type="submission" date="2016-08" db="EMBL/GenBank/DDBJ databases">
        <authorList>
            <person name="Seilhamer J.J."/>
        </authorList>
    </citation>
    <scope>NUCLEOTIDE SEQUENCE [LARGE SCALE GENOMIC DNA]</scope>
    <source>
        <strain evidence="1 2">VC14762</strain>
    </source>
</reference>
<evidence type="ECO:0000313" key="1">
    <source>
        <dbReference type="EMBL" id="ONU76346.1"/>
    </source>
</evidence>
<sequence length="205" mass="24382">MEYRSIFENHDYFDQLVADWEQKNDKEFPFTQGEMDGVSECYFDYKFDMDAFEEVFAQLDKSNQDRFIFNFLYEQAFLVDFVDEEDFAQDPTHHVICTNKKDETVYIAVCQNRYSYEVYLDNLVEAMEQTFDIKLDREKDEENLFADIIEKTCHLTSSGKLHDKLTEEISQPEKPITKAHQLSNDIESEGYYYEAKTTKSARTKL</sequence>
<proteinExistence type="predicted"/>
<dbReference type="AlphaFoldDB" id="A0A1V2VTN6"/>
<organism evidence="1 2">
    <name type="scientific">Burkholderia cenocepacia</name>
    <dbReference type="NCBI Taxonomy" id="95486"/>
    <lineage>
        <taxon>Bacteria</taxon>
        <taxon>Pseudomonadati</taxon>
        <taxon>Pseudomonadota</taxon>
        <taxon>Betaproteobacteria</taxon>
        <taxon>Burkholderiales</taxon>
        <taxon>Burkholderiaceae</taxon>
        <taxon>Burkholderia</taxon>
        <taxon>Burkholderia cepacia complex</taxon>
    </lineage>
</organism>
<evidence type="ECO:0000313" key="2">
    <source>
        <dbReference type="Proteomes" id="UP000188543"/>
    </source>
</evidence>